<dbReference type="HOGENOM" id="CLU_055491_0_1_1"/>
<evidence type="ECO:0000256" key="1">
    <source>
        <dbReference type="ARBA" id="ARBA00005495"/>
    </source>
</evidence>
<evidence type="ECO:0000256" key="3">
    <source>
        <dbReference type="ARBA" id="ARBA00022833"/>
    </source>
</evidence>
<dbReference type="Pfam" id="PF04828">
    <property type="entry name" value="GFA"/>
    <property type="match status" value="1"/>
</dbReference>
<sequence>MEDERSTPYRGNCHCGRYRFELSLPGNIKTAMACTCSLCVVKGYLWIMPPEGSFRVIRDDGRLQEYTSKAMSDKFCSHCGTGVLGQHLYGPMRGQKMVNVRALQGVNPFQLDVTTIETDVITETDTTKTDTTKTDVKGLAPEPPKPLVFSCHCGNLRAELDHPIQEYKVKEDNCSLCVRVSPDPQRNEYVMDSVSYSLHQNAYIGVYPTKDQVTVHGREHGFEYYGIKAEATGRKWSSTVHCKTCGVFVLNVIYGPPLSIFDKLAPDRKAHALEVYYKNTSLLPLNVRALRGSYESIDIQRSDEGTEGYEELLDPWRGEGVWVHDG</sequence>
<proteinExistence type="inferred from homology"/>
<evidence type="ECO:0000256" key="2">
    <source>
        <dbReference type="ARBA" id="ARBA00022723"/>
    </source>
</evidence>
<evidence type="ECO:0000313" key="5">
    <source>
        <dbReference type="EMBL" id="EQL01886.1"/>
    </source>
</evidence>
<dbReference type="Gene3D" id="2.170.150.70">
    <property type="match status" value="2"/>
</dbReference>
<dbReference type="InterPro" id="IPR052355">
    <property type="entry name" value="CENP-V-like"/>
</dbReference>
<dbReference type="AlphaFoldDB" id="T5AHK0"/>
<organism evidence="5 6">
    <name type="scientific">Ophiocordyceps sinensis (strain Co18 / CGMCC 3.14243)</name>
    <name type="common">Yarsagumba caterpillar fungus</name>
    <name type="synonym">Hirsutella sinensis</name>
    <dbReference type="NCBI Taxonomy" id="911162"/>
    <lineage>
        <taxon>Eukaryota</taxon>
        <taxon>Fungi</taxon>
        <taxon>Dikarya</taxon>
        <taxon>Ascomycota</taxon>
        <taxon>Pezizomycotina</taxon>
        <taxon>Sordariomycetes</taxon>
        <taxon>Hypocreomycetidae</taxon>
        <taxon>Hypocreales</taxon>
        <taxon>Ophiocordycipitaceae</taxon>
        <taxon>Ophiocordyceps</taxon>
    </lineage>
</organism>
<dbReference type="InterPro" id="IPR006913">
    <property type="entry name" value="CENP-V/GFA"/>
</dbReference>
<comment type="similarity">
    <text evidence="1">Belongs to the Gfa family.</text>
</comment>
<dbReference type="PANTHER" id="PTHR28620:SF1">
    <property type="entry name" value="CENP-V_GFA DOMAIN-CONTAINING PROTEIN"/>
    <property type="match status" value="1"/>
</dbReference>
<keyword evidence="3" id="KW-0862">Zinc</keyword>
<dbReference type="PROSITE" id="PS51891">
    <property type="entry name" value="CENP_V_GFA"/>
    <property type="match status" value="1"/>
</dbReference>
<protein>
    <submittedName>
        <fullName evidence="5">Glutathione-dependent formaldehyde-activating gfa</fullName>
    </submittedName>
</protein>
<name>T5AHK0_OPHSC</name>
<dbReference type="GO" id="GO:0016846">
    <property type="term" value="F:carbon-sulfur lyase activity"/>
    <property type="evidence" value="ECO:0007669"/>
    <property type="project" value="InterPro"/>
</dbReference>
<accession>T5AHK0</accession>
<dbReference type="Proteomes" id="UP000019374">
    <property type="component" value="Unassembled WGS sequence"/>
</dbReference>
<dbReference type="eggNOG" id="KOG4192">
    <property type="taxonomic scope" value="Eukaryota"/>
</dbReference>
<dbReference type="OrthoDB" id="2993351at2759"/>
<keyword evidence="2" id="KW-0479">Metal-binding</keyword>
<reference evidence="5 6" key="1">
    <citation type="journal article" date="2013" name="Chin. Sci. Bull.">
        <title>Genome survey uncovers the secrets of sex and lifestyle in caterpillar fungus.</title>
        <authorList>
            <person name="Hu X."/>
            <person name="Zhang Y."/>
            <person name="Xiao G."/>
            <person name="Zheng P."/>
            <person name="Xia Y."/>
            <person name="Zhang X."/>
            <person name="St Leger R.J."/>
            <person name="Liu X."/>
            <person name="Wang C."/>
        </authorList>
    </citation>
    <scope>NUCLEOTIDE SEQUENCE [LARGE SCALE GENOMIC DNA]</scope>
    <source>
        <strain evidence="6">Co18 / CGMCC 3.14243</strain>
        <tissue evidence="5">Fruit-body</tissue>
    </source>
</reference>
<feature type="domain" description="CENP-V/GFA" evidence="4">
    <location>
        <begin position="9"/>
        <end position="130"/>
    </location>
</feature>
<evidence type="ECO:0000313" key="6">
    <source>
        <dbReference type="Proteomes" id="UP000019374"/>
    </source>
</evidence>
<dbReference type="EMBL" id="KE652400">
    <property type="protein sequence ID" value="EQL01886.1"/>
    <property type="molecule type" value="Genomic_DNA"/>
</dbReference>
<gene>
    <name evidence="5" type="ORF">OCS_02410</name>
</gene>
<dbReference type="GO" id="GO:0046872">
    <property type="term" value="F:metal ion binding"/>
    <property type="evidence" value="ECO:0007669"/>
    <property type="project" value="UniProtKB-KW"/>
</dbReference>
<evidence type="ECO:0000259" key="4">
    <source>
        <dbReference type="PROSITE" id="PS51891"/>
    </source>
</evidence>
<dbReference type="SUPFAM" id="SSF51316">
    <property type="entry name" value="Mss4-like"/>
    <property type="match status" value="1"/>
</dbReference>
<dbReference type="InterPro" id="IPR011057">
    <property type="entry name" value="Mss4-like_sf"/>
</dbReference>
<dbReference type="PANTHER" id="PTHR28620">
    <property type="entry name" value="CENTROMERE PROTEIN V"/>
    <property type="match status" value="1"/>
</dbReference>